<gene>
    <name evidence="8" type="ORF">CP49_32545</name>
</gene>
<protein>
    <recommendedName>
        <fullName evidence="10">EscT/YscT/HrcT family type III secretion system export apparatus protein</fullName>
    </recommendedName>
</protein>
<evidence type="ECO:0000256" key="5">
    <source>
        <dbReference type="ARBA" id="ARBA00022989"/>
    </source>
</evidence>
<dbReference type="Proteomes" id="UP000051913">
    <property type="component" value="Unassembled WGS sequence"/>
</dbReference>
<dbReference type="PRINTS" id="PR00953">
    <property type="entry name" value="TYPE3IMRPROT"/>
</dbReference>
<reference evidence="8 9" key="1">
    <citation type="submission" date="2014-03" db="EMBL/GenBank/DDBJ databases">
        <title>Bradyrhizobium valentinum sp. nov., isolated from effective nodules of Lupinus mariae-josephae, a lupine endemic of basic-lime soils in Eastern Spain.</title>
        <authorList>
            <person name="Duran D."/>
            <person name="Rey L."/>
            <person name="Navarro A."/>
            <person name="Busquets A."/>
            <person name="Imperial J."/>
            <person name="Ruiz-Argueso T."/>
        </authorList>
    </citation>
    <scope>NUCLEOTIDE SEQUENCE [LARGE SCALE GENOMIC DNA]</scope>
    <source>
        <strain evidence="8 9">LmjM3</strain>
    </source>
</reference>
<sequence length="272" mass="29086">MTSALSSADFQQFIDVALSALLGLGIAAMRTMGVALVFPVFTKAELGGVVRMGFALALGLPVMWHATESIGVLGPHQSAQLVLIAMKELLVGTLIGFMFGVPFWAIQAVGELIDEQRGVTNEDASDPATRSQASSLSIFLGISAIAVFITADGMRILAGTLYDSYAIWPVTSFTPRLTLDSALSIAKTLDHILGYALLVGGPVIALFLLLDLSVMLISRSAPQLNAYDLPPTLKNVVFVVFIGIYATYLMDYMRGELAGTHGIKSQLERFLQ</sequence>
<keyword evidence="9" id="KW-1185">Reference proteome</keyword>
<evidence type="ECO:0000256" key="6">
    <source>
        <dbReference type="ARBA" id="ARBA00023136"/>
    </source>
</evidence>
<comment type="similarity">
    <text evidence="2 7">Belongs to the FliR/MopE/SpaR family.</text>
</comment>
<dbReference type="RefSeq" id="WP_057854894.1">
    <property type="nucleotide sequence ID" value="NZ_LLXX01000207.1"/>
</dbReference>
<keyword evidence="3 7" id="KW-1003">Cell membrane</keyword>
<evidence type="ECO:0000256" key="2">
    <source>
        <dbReference type="ARBA" id="ARBA00009772"/>
    </source>
</evidence>
<dbReference type="NCBIfam" id="TIGR01401">
    <property type="entry name" value="fliR_like_III"/>
    <property type="match status" value="1"/>
</dbReference>
<comment type="caution">
    <text evidence="8">The sequence shown here is derived from an EMBL/GenBank/DDBJ whole genome shotgun (WGS) entry which is preliminary data.</text>
</comment>
<dbReference type="STRING" id="1518501.CQ10_30205"/>
<keyword evidence="5 7" id="KW-1133">Transmembrane helix</keyword>
<feature type="transmembrane region" description="Helical" evidence="7">
    <location>
        <begin position="192"/>
        <end position="212"/>
    </location>
</feature>
<evidence type="ECO:0000313" key="9">
    <source>
        <dbReference type="Proteomes" id="UP000051913"/>
    </source>
</evidence>
<evidence type="ECO:0000256" key="1">
    <source>
        <dbReference type="ARBA" id="ARBA00004651"/>
    </source>
</evidence>
<organism evidence="8 9">
    <name type="scientific">Bradyrhizobium valentinum</name>
    <dbReference type="NCBI Taxonomy" id="1518501"/>
    <lineage>
        <taxon>Bacteria</taxon>
        <taxon>Pseudomonadati</taxon>
        <taxon>Pseudomonadota</taxon>
        <taxon>Alphaproteobacteria</taxon>
        <taxon>Hyphomicrobiales</taxon>
        <taxon>Nitrobacteraceae</taxon>
        <taxon>Bradyrhizobium</taxon>
    </lineage>
</organism>
<dbReference type="AlphaFoldDB" id="A0A0R3KJG7"/>
<keyword evidence="6 7" id="KW-0472">Membrane</keyword>
<dbReference type="EMBL" id="LLXX01000207">
    <property type="protein sequence ID" value="KRQ95021.1"/>
    <property type="molecule type" value="Genomic_DNA"/>
</dbReference>
<dbReference type="GO" id="GO:0005886">
    <property type="term" value="C:plasma membrane"/>
    <property type="evidence" value="ECO:0007669"/>
    <property type="project" value="UniProtKB-SubCell"/>
</dbReference>
<evidence type="ECO:0000256" key="4">
    <source>
        <dbReference type="ARBA" id="ARBA00022692"/>
    </source>
</evidence>
<evidence type="ECO:0000313" key="8">
    <source>
        <dbReference type="EMBL" id="KRQ95021.1"/>
    </source>
</evidence>
<dbReference type="InterPro" id="IPR002010">
    <property type="entry name" value="T3SS_IM_R"/>
</dbReference>
<dbReference type="GO" id="GO:0006605">
    <property type="term" value="P:protein targeting"/>
    <property type="evidence" value="ECO:0007669"/>
    <property type="project" value="UniProtKB-UniRule"/>
</dbReference>
<dbReference type="InterPro" id="IPR006304">
    <property type="entry name" value="T3SS_SpaR/YscT"/>
</dbReference>
<evidence type="ECO:0000256" key="7">
    <source>
        <dbReference type="RuleBase" id="RU362072"/>
    </source>
</evidence>
<feature type="transmembrane region" description="Helical" evidence="7">
    <location>
        <begin position="48"/>
        <end position="66"/>
    </location>
</feature>
<evidence type="ECO:0008006" key="10">
    <source>
        <dbReference type="Google" id="ProtNLM"/>
    </source>
</evidence>
<feature type="transmembrane region" description="Helical" evidence="7">
    <location>
        <begin position="20"/>
        <end position="41"/>
    </location>
</feature>
<evidence type="ECO:0000256" key="3">
    <source>
        <dbReference type="ARBA" id="ARBA00022475"/>
    </source>
</evidence>
<name>A0A0R3KJG7_9BRAD</name>
<dbReference type="PANTHER" id="PTHR30065:SF1">
    <property type="entry name" value="SURFACE PRESENTATION OF ANTIGENS PROTEIN SPAR"/>
    <property type="match status" value="1"/>
</dbReference>
<comment type="subcellular location">
    <subcellularLocation>
        <location evidence="1 7">Cell membrane</location>
        <topology evidence="1 7">Multi-pass membrane protein</topology>
    </subcellularLocation>
</comment>
<dbReference type="PANTHER" id="PTHR30065">
    <property type="entry name" value="FLAGELLAR BIOSYNTHETIC PROTEIN FLIR"/>
    <property type="match status" value="1"/>
</dbReference>
<proteinExistence type="inferred from homology"/>
<dbReference type="Pfam" id="PF01311">
    <property type="entry name" value="Bac_export_1"/>
    <property type="match status" value="1"/>
</dbReference>
<feature type="transmembrane region" description="Helical" evidence="7">
    <location>
        <begin position="89"/>
        <end position="113"/>
    </location>
</feature>
<feature type="transmembrane region" description="Helical" evidence="7">
    <location>
        <begin position="133"/>
        <end position="151"/>
    </location>
</feature>
<keyword evidence="4 7" id="KW-0812">Transmembrane</keyword>
<feature type="transmembrane region" description="Helical" evidence="7">
    <location>
        <begin position="233"/>
        <end position="250"/>
    </location>
</feature>
<accession>A0A0R3KJG7</accession>